<evidence type="ECO:0000313" key="2">
    <source>
        <dbReference type="EMBL" id="CAL4790350.1"/>
    </source>
</evidence>
<keyword evidence="3" id="KW-1185">Reference proteome</keyword>
<dbReference type="EMBL" id="CAMXCT010003207">
    <property type="protein sequence ID" value="CAI4003038.1"/>
    <property type="molecule type" value="Genomic_DNA"/>
</dbReference>
<name>A0A9P1G7L3_9DINO</name>
<sequence length="171" mass="20243">MTTMEANDRFLTQEAAESLHDSGMKFVNMHCALSVAHIRLQKSIWLMKPKLHVLIHICKDVRRYRANPRMWHTFIDEDAMRWVKGICARAHPRTRHHWLLKCAKLRLYSMKHCLSRKKNLGLQVGDHRNKIKPFGIFGWQQTIINQFQLNPGQDTRSEEKMNPWDPFGMVL</sequence>
<reference evidence="2 3" key="2">
    <citation type="submission" date="2024-05" db="EMBL/GenBank/DDBJ databases">
        <authorList>
            <person name="Chen Y."/>
            <person name="Shah S."/>
            <person name="Dougan E. K."/>
            <person name="Thang M."/>
            <person name="Chan C."/>
        </authorList>
    </citation>
    <scope>NUCLEOTIDE SEQUENCE [LARGE SCALE GENOMIC DNA]</scope>
</reference>
<dbReference type="Proteomes" id="UP001152797">
    <property type="component" value="Unassembled WGS sequence"/>
</dbReference>
<organism evidence="1">
    <name type="scientific">Cladocopium goreaui</name>
    <dbReference type="NCBI Taxonomy" id="2562237"/>
    <lineage>
        <taxon>Eukaryota</taxon>
        <taxon>Sar</taxon>
        <taxon>Alveolata</taxon>
        <taxon>Dinophyceae</taxon>
        <taxon>Suessiales</taxon>
        <taxon>Symbiodiniaceae</taxon>
        <taxon>Cladocopium</taxon>
    </lineage>
</organism>
<reference evidence="1" key="1">
    <citation type="submission" date="2022-10" db="EMBL/GenBank/DDBJ databases">
        <authorList>
            <person name="Chen Y."/>
            <person name="Dougan E. K."/>
            <person name="Chan C."/>
            <person name="Rhodes N."/>
            <person name="Thang M."/>
        </authorList>
    </citation>
    <scope>NUCLEOTIDE SEQUENCE</scope>
</reference>
<proteinExistence type="predicted"/>
<evidence type="ECO:0000313" key="1">
    <source>
        <dbReference type="EMBL" id="CAI4003038.1"/>
    </source>
</evidence>
<accession>A0A9P1G7L3</accession>
<gene>
    <name evidence="1" type="ORF">C1SCF055_LOCUS28938</name>
</gene>
<dbReference type="OrthoDB" id="10597314at2759"/>
<protein>
    <submittedName>
        <fullName evidence="1">Uncharacterized protein</fullName>
    </submittedName>
</protein>
<dbReference type="AlphaFoldDB" id="A0A9P1G7L3"/>
<evidence type="ECO:0000313" key="3">
    <source>
        <dbReference type="Proteomes" id="UP001152797"/>
    </source>
</evidence>
<comment type="caution">
    <text evidence="1">The sequence shown here is derived from an EMBL/GenBank/DDBJ whole genome shotgun (WGS) entry which is preliminary data.</text>
</comment>
<dbReference type="EMBL" id="CAMXCT020003207">
    <property type="protein sequence ID" value="CAL1156413.1"/>
    <property type="molecule type" value="Genomic_DNA"/>
</dbReference>
<dbReference type="EMBL" id="CAMXCT030003207">
    <property type="protein sequence ID" value="CAL4790350.1"/>
    <property type="molecule type" value="Genomic_DNA"/>
</dbReference>